<protein>
    <submittedName>
        <fullName evidence="2">Uncharacterized protein</fullName>
    </submittedName>
</protein>
<gene>
    <name evidence="2" type="ORF">GNZ21_01630</name>
</gene>
<sequence>MIAAAITGGLVLLIVATGVYGLIIGPPERSSDEAPPAATSQPPSPPAPVVHPVPETNDPEEFATGAAHALFTWDTHTTLMPGDYRQALLEVADPTGEETNGLVADLENYLPDQETWIALQEFKTRQWLEIDEVYVPEAWDEAVAVGGDALEEGTVAYTVTGTRHREGVWYGEPETSAHQVAFTMFLTCPPDGEDCHLLRLSLLDQPLQ</sequence>
<evidence type="ECO:0000313" key="3">
    <source>
        <dbReference type="Proteomes" id="UP000460157"/>
    </source>
</evidence>
<keyword evidence="3" id="KW-1185">Reference proteome</keyword>
<organism evidence="2 3">
    <name type="scientific">Nesterenkonia alkaliphila</name>
    <dbReference type="NCBI Taxonomy" id="1463631"/>
    <lineage>
        <taxon>Bacteria</taxon>
        <taxon>Bacillati</taxon>
        <taxon>Actinomycetota</taxon>
        <taxon>Actinomycetes</taxon>
        <taxon>Micrococcales</taxon>
        <taxon>Micrococcaceae</taxon>
        <taxon>Nesterenkonia</taxon>
    </lineage>
</organism>
<proteinExistence type="predicted"/>
<dbReference type="Proteomes" id="UP000460157">
    <property type="component" value="Unassembled WGS sequence"/>
</dbReference>
<feature type="region of interest" description="Disordered" evidence="1">
    <location>
        <begin position="30"/>
        <end position="59"/>
    </location>
</feature>
<reference evidence="2 3" key="1">
    <citation type="submission" date="2019-12" db="EMBL/GenBank/DDBJ databases">
        <title>Nesterenkonia muleiensis sp. nov., a novel actinobacterium isolated from sap of Populus euphratica.</title>
        <authorList>
            <person name="Wang R."/>
        </authorList>
    </citation>
    <scope>NUCLEOTIDE SEQUENCE [LARGE SCALE GENOMIC DNA]</scope>
    <source>
        <strain evidence="2 3">F10</strain>
    </source>
</reference>
<name>A0A7K1UF24_9MICC</name>
<evidence type="ECO:0000256" key="1">
    <source>
        <dbReference type="SAM" id="MobiDB-lite"/>
    </source>
</evidence>
<accession>A0A7K1UF24</accession>
<dbReference type="AlphaFoldDB" id="A0A7K1UF24"/>
<comment type="caution">
    <text evidence="2">The sequence shown here is derived from an EMBL/GenBank/DDBJ whole genome shotgun (WGS) entry which is preliminary data.</text>
</comment>
<evidence type="ECO:0000313" key="2">
    <source>
        <dbReference type="EMBL" id="MVT25075.1"/>
    </source>
</evidence>
<dbReference type="OrthoDB" id="3239891at2"/>
<feature type="compositionally biased region" description="Pro residues" evidence="1">
    <location>
        <begin position="42"/>
        <end position="51"/>
    </location>
</feature>
<dbReference type="EMBL" id="WRPM01000011">
    <property type="protein sequence ID" value="MVT25075.1"/>
    <property type="molecule type" value="Genomic_DNA"/>
</dbReference>